<dbReference type="Proteomes" id="UP000316905">
    <property type="component" value="Unassembled WGS sequence"/>
</dbReference>
<evidence type="ECO:0000313" key="2">
    <source>
        <dbReference type="EMBL" id="TWI52696.1"/>
    </source>
</evidence>
<dbReference type="PANTHER" id="PTHR42695:SF5">
    <property type="entry name" value="GLUTAMINE AMIDOTRANSFERASE YLR126C-RELATED"/>
    <property type="match status" value="1"/>
</dbReference>
<dbReference type="InterPro" id="IPR029062">
    <property type="entry name" value="Class_I_gatase-like"/>
</dbReference>
<dbReference type="GO" id="GO:0005829">
    <property type="term" value="C:cytosol"/>
    <property type="evidence" value="ECO:0007669"/>
    <property type="project" value="TreeGrafter"/>
</dbReference>
<name>A0A562Q9J5_9PSED</name>
<reference evidence="2 3" key="1">
    <citation type="journal article" date="2015" name="Stand. Genomic Sci.">
        <title>Genomic Encyclopedia of Bacterial and Archaeal Type Strains, Phase III: the genomes of soil and plant-associated and newly described type strains.</title>
        <authorList>
            <person name="Whitman W.B."/>
            <person name="Woyke T."/>
            <person name="Klenk H.P."/>
            <person name="Zhou Y."/>
            <person name="Lilburn T.G."/>
            <person name="Beck B.J."/>
            <person name="De Vos P."/>
            <person name="Vandamme P."/>
            <person name="Eisen J.A."/>
            <person name="Garrity G."/>
            <person name="Hugenholtz P."/>
            <person name="Kyrpides N.C."/>
        </authorList>
    </citation>
    <scope>NUCLEOTIDE SEQUENCE [LARGE SCALE GENOMIC DNA]</scope>
    <source>
        <strain evidence="2 3">CGMCC 1.6858</strain>
    </source>
</reference>
<keyword evidence="2" id="KW-0315">Glutamine amidotransferase</keyword>
<dbReference type="Gene3D" id="3.40.50.880">
    <property type="match status" value="1"/>
</dbReference>
<evidence type="ECO:0000259" key="1">
    <source>
        <dbReference type="Pfam" id="PF00117"/>
    </source>
</evidence>
<dbReference type="InterPro" id="IPR017926">
    <property type="entry name" value="GATASE"/>
</dbReference>
<evidence type="ECO:0000313" key="3">
    <source>
        <dbReference type="Proteomes" id="UP000316905"/>
    </source>
</evidence>
<proteinExistence type="predicted"/>
<dbReference type="InterPro" id="IPR044992">
    <property type="entry name" value="ChyE-like"/>
</dbReference>
<comment type="caution">
    <text evidence="2">The sequence shown here is derived from an EMBL/GenBank/DDBJ whole genome shotgun (WGS) entry which is preliminary data.</text>
</comment>
<dbReference type="PANTHER" id="PTHR42695">
    <property type="entry name" value="GLUTAMINE AMIDOTRANSFERASE YLR126C-RELATED"/>
    <property type="match status" value="1"/>
</dbReference>
<sequence>MPLSLCILETDILPPDLAERYDGYAAMFIRLFDTVSIDVTFSVFNVVNGEYPADGTRFDAYLITGSKADSFGTEPWILRLKEYVQERYHRGDTLLGVCFGHQLLALALGGVAERAAGGWGLGVQRFDIVQSYAWQSPPLQDVSLIVSHQDQVTSLPPNAQCVASSDYCPHAVFVLDDRVLGVQGHPEFTPDYAYQLLVKRQSSFSPERYEQAVTSLERSHQGQVIAQWMLNFILERSKVRSIT</sequence>
<dbReference type="OrthoDB" id="9813383at2"/>
<keyword evidence="3" id="KW-1185">Reference proteome</keyword>
<dbReference type="SUPFAM" id="SSF52317">
    <property type="entry name" value="Class I glutamine amidotransferase-like"/>
    <property type="match status" value="1"/>
</dbReference>
<protein>
    <submittedName>
        <fullName evidence="2">GMP synthase-like glutamine amidotransferase</fullName>
    </submittedName>
</protein>
<feature type="domain" description="Glutamine amidotransferase" evidence="1">
    <location>
        <begin position="84"/>
        <end position="191"/>
    </location>
</feature>
<dbReference type="AlphaFoldDB" id="A0A562Q9J5"/>
<dbReference type="EMBL" id="VLKY01000010">
    <property type="protein sequence ID" value="TWI52696.1"/>
    <property type="molecule type" value="Genomic_DNA"/>
</dbReference>
<dbReference type="GO" id="GO:0016740">
    <property type="term" value="F:transferase activity"/>
    <property type="evidence" value="ECO:0007669"/>
    <property type="project" value="UniProtKB-KW"/>
</dbReference>
<gene>
    <name evidence="2" type="ORF">IQ22_03072</name>
</gene>
<dbReference type="Pfam" id="PF00117">
    <property type="entry name" value="GATase"/>
    <property type="match status" value="1"/>
</dbReference>
<dbReference type="CDD" id="cd01741">
    <property type="entry name" value="GATase1_1"/>
    <property type="match status" value="1"/>
</dbReference>
<accession>A0A562Q9J5</accession>
<keyword evidence="2" id="KW-0808">Transferase</keyword>
<dbReference type="PROSITE" id="PS51273">
    <property type="entry name" value="GATASE_TYPE_1"/>
    <property type="match status" value="1"/>
</dbReference>
<dbReference type="NCBIfam" id="NF004212">
    <property type="entry name" value="PRK05665.1"/>
    <property type="match status" value="1"/>
</dbReference>
<dbReference type="RefSeq" id="WP_145143407.1">
    <property type="nucleotide sequence ID" value="NZ_VLKY01000010.1"/>
</dbReference>
<organism evidence="2 3">
    <name type="scientific">Pseudomonas duriflava</name>
    <dbReference type="NCBI Taxonomy" id="459528"/>
    <lineage>
        <taxon>Bacteria</taxon>
        <taxon>Pseudomonadati</taxon>
        <taxon>Pseudomonadota</taxon>
        <taxon>Gammaproteobacteria</taxon>
        <taxon>Pseudomonadales</taxon>
        <taxon>Pseudomonadaceae</taxon>
        <taxon>Pseudomonas</taxon>
    </lineage>
</organism>